<keyword evidence="4 8" id="KW-0566">Pantothenate biosynthesis</keyword>
<dbReference type="PANTHER" id="PTHR20881">
    <property type="entry name" value="3-METHYL-2-OXOBUTANOATE HYDROXYMETHYLTRANSFERASE"/>
    <property type="match status" value="1"/>
</dbReference>
<dbReference type="SUPFAM" id="SSF51621">
    <property type="entry name" value="Phosphoenolpyruvate/pyruvate domain"/>
    <property type="match status" value="1"/>
</dbReference>
<dbReference type="NCBIfam" id="NF001452">
    <property type="entry name" value="PRK00311.1"/>
    <property type="match status" value="1"/>
</dbReference>
<keyword evidence="6 8" id="KW-0479">Metal-binding</keyword>
<feature type="binding site" evidence="8 10">
    <location>
        <position position="118"/>
    </location>
    <ligand>
        <name>3-methyl-2-oxobutanoate</name>
        <dbReference type="ChEBI" id="CHEBI:11851"/>
    </ligand>
</feature>
<evidence type="ECO:0000256" key="7">
    <source>
        <dbReference type="ARBA" id="ARBA00056497"/>
    </source>
</evidence>
<dbReference type="InterPro" id="IPR040442">
    <property type="entry name" value="Pyrv_kinase-like_dom_sf"/>
</dbReference>
<name>A0A1Y6FVX6_9GAMM</name>
<keyword evidence="8" id="KW-0963">Cytoplasm</keyword>
<dbReference type="GO" id="GO:0015940">
    <property type="term" value="P:pantothenate biosynthetic process"/>
    <property type="evidence" value="ECO:0007669"/>
    <property type="project" value="UniProtKB-UniRule"/>
</dbReference>
<dbReference type="GO" id="GO:0032259">
    <property type="term" value="P:methylation"/>
    <property type="evidence" value="ECO:0007669"/>
    <property type="project" value="UniProtKB-KW"/>
</dbReference>
<dbReference type="FunFam" id="3.20.20.60:FF:000003">
    <property type="entry name" value="3-methyl-2-oxobutanoate hydroxymethyltransferase"/>
    <property type="match status" value="1"/>
</dbReference>
<dbReference type="EMBL" id="FXWH01000002">
    <property type="protein sequence ID" value="SMQ79868.1"/>
    <property type="molecule type" value="Genomic_DNA"/>
</dbReference>
<evidence type="ECO:0000313" key="12">
    <source>
        <dbReference type="EMBL" id="SMQ79868.1"/>
    </source>
</evidence>
<keyword evidence="13" id="KW-1185">Reference proteome</keyword>
<dbReference type="EC" id="2.1.2.11" evidence="8"/>
<comment type="function">
    <text evidence="7 8">Catalyzes the reversible reaction in which hydroxymethyl group from 5,10-methylenetetrahydrofolate is transferred onto alpha-ketoisovalerate to form ketopantoate.</text>
</comment>
<dbReference type="PANTHER" id="PTHR20881:SF0">
    <property type="entry name" value="3-METHYL-2-OXOBUTANOATE HYDROXYMETHYLTRANSFERASE"/>
    <property type="match status" value="1"/>
</dbReference>
<evidence type="ECO:0000256" key="9">
    <source>
        <dbReference type="PIRSR" id="PIRSR000388-1"/>
    </source>
</evidence>
<dbReference type="CDD" id="cd06557">
    <property type="entry name" value="KPHMT-like"/>
    <property type="match status" value="1"/>
</dbReference>
<dbReference type="GO" id="GO:0005737">
    <property type="term" value="C:cytoplasm"/>
    <property type="evidence" value="ECO:0007669"/>
    <property type="project" value="UniProtKB-SubCell"/>
</dbReference>
<dbReference type="UniPathway" id="UPA00028">
    <property type="reaction ID" value="UER00003"/>
</dbReference>
<comment type="subcellular location">
    <subcellularLocation>
        <location evidence="8">Cytoplasm</location>
    </subcellularLocation>
</comment>
<dbReference type="PIRSF" id="PIRSF000388">
    <property type="entry name" value="Pantoate_hydroxy_MeTrfase"/>
    <property type="match status" value="1"/>
</dbReference>
<evidence type="ECO:0000256" key="6">
    <source>
        <dbReference type="ARBA" id="ARBA00022723"/>
    </source>
</evidence>
<dbReference type="HAMAP" id="MF_00156">
    <property type="entry name" value="PanB"/>
    <property type="match status" value="1"/>
</dbReference>
<accession>A0A1Y6FVX6</accession>
<dbReference type="OrthoDB" id="9781789at2"/>
<dbReference type="GO" id="GO:0003864">
    <property type="term" value="F:3-methyl-2-oxobutanoate hydroxymethyltransferase activity"/>
    <property type="evidence" value="ECO:0007669"/>
    <property type="project" value="UniProtKB-UniRule"/>
</dbReference>
<dbReference type="GO" id="GO:0008168">
    <property type="term" value="F:methyltransferase activity"/>
    <property type="evidence" value="ECO:0007669"/>
    <property type="project" value="UniProtKB-KW"/>
</dbReference>
<dbReference type="GO" id="GO:0000287">
    <property type="term" value="F:magnesium ion binding"/>
    <property type="evidence" value="ECO:0007669"/>
    <property type="project" value="TreeGrafter"/>
</dbReference>
<comment type="similarity">
    <text evidence="2 8">Belongs to the PanB family.</text>
</comment>
<protein>
    <recommendedName>
        <fullName evidence="8">3-methyl-2-oxobutanoate hydroxymethyltransferase</fullName>
        <ecNumber evidence="8">2.1.2.11</ecNumber>
    </recommendedName>
    <alternativeName>
        <fullName evidence="8">Ketopantoate hydroxymethyltransferase</fullName>
        <shortName evidence="8">KPHMT</shortName>
    </alternativeName>
</protein>
<evidence type="ECO:0000256" key="5">
    <source>
        <dbReference type="ARBA" id="ARBA00022679"/>
    </source>
</evidence>
<dbReference type="Proteomes" id="UP000194450">
    <property type="component" value="Unassembled WGS sequence"/>
</dbReference>
<feature type="binding site" evidence="8 11">
    <location>
        <position position="88"/>
    </location>
    <ligand>
        <name>Mg(2+)</name>
        <dbReference type="ChEBI" id="CHEBI:18420"/>
    </ligand>
</feature>
<evidence type="ECO:0000256" key="8">
    <source>
        <dbReference type="HAMAP-Rule" id="MF_00156"/>
    </source>
</evidence>
<sequence length="276" mass="29757">MSTHTSTSKITTTKIQAMKGRGQIVSLTAYTKPMAALMDPYVDLIIVGDSTGMVAYGFDSTLPVTLDMMILHGVAVVRGAERACVVIDIPFATYQESKEQAYRNCARVLIETGAQAVKLEGGMELVETVDFLVQRGIPVMAHIGLRPQHANVMGGFKAQARTEQTTELLIKEALAYQHAGAFSLLVEGVFEAAARRVTEAVAIPTIGIGASPACDGQVLVTEDMLGLFTDFTPKFAKQYVNLSSTIAKVFAEFETDVRSGKFPADEHCFGMSANHE</sequence>
<keyword evidence="12" id="KW-0489">Methyltransferase</keyword>
<dbReference type="InterPro" id="IPR003700">
    <property type="entry name" value="Pantoate_hydroxy_MeTrfase"/>
</dbReference>
<feature type="binding site" evidence="8 11">
    <location>
        <position position="49"/>
    </location>
    <ligand>
        <name>Mg(2+)</name>
        <dbReference type="ChEBI" id="CHEBI:18420"/>
    </ligand>
</feature>
<evidence type="ECO:0000256" key="2">
    <source>
        <dbReference type="ARBA" id="ARBA00008676"/>
    </source>
</evidence>
<dbReference type="Gene3D" id="3.20.20.60">
    <property type="entry name" value="Phosphoenolpyruvate-binding domains"/>
    <property type="match status" value="1"/>
</dbReference>
<dbReference type="Pfam" id="PF02548">
    <property type="entry name" value="Pantoate_transf"/>
    <property type="match status" value="1"/>
</dbReference>
<evidence type="ECO:0000256" key="11">
    <source>
        <dbReference type="PIRSR" id="PIRSR000388-3"/>
    </source>
</evidence>
<feature type="binding site" evidence="8 10">
    <location>
        <begin position="49"/>
        <end position="50"/>
    </location>
    <ligand>
        <name>3-methyl-2-oxobutanoate</name>
        <dbReference type="ChEBI" id="CHEBI:11851"/>
    </ligand>
</feature>
<organism evidence="12 13">
    <name type="scientific">Pseudidiomarina planktonica</name>
    <dbReference type="NCBI Taxonomy" id="1323738"/>
    <lineage>
        <taxon>Bacteria</taxon>
        <taxon>Pseudomonadati</taxon>
        <taxon>Pseudomonadota</taxon>
        <taxon>Gammaproteobacteria</taxon>
        <taxon>Alteromonadales</taxon>
        <taxon>Idiomarinaceae</taxon>
        <taxon>Pseudidiomarina</taxon>
    </lineage>
</organism>
<evidence type="ECO:0000313" key="13">
    <source>
        <dbReference type="Proteomes" id="UP000194450"/>
    </source>
</evidence>
<gene>
    <name evidence="8" type="primary">panB</name>
    <name evidence="12" type="ORF">SAMN06297229_1794</name>
</gene>
<dbReference type="InterPro" id="IPR015813">
    <property type="entry name" value="Pyrv/PenolPyrv_kinase-like_dom"/>
</dbReference>
<comment type="pathway">
    <text evidence="1 8">Cofactor biosynthesis; (R)-pantothenate biosynthesis; (R)-pantoate from 3-methyl-2-oxobutanoate: step 1/2.</text>
</comment>
<keyword evidence="8 11" id="KW-0460">Magnesium</keyword>
<dbReference type="AlphaFoldDB" id="A0A1Y6FVX6"/>
<comment type="catalytic activity">
    <reaction evidence="8">
        <text>(6R)-5,10-methylene-5,6,7,8-tetrahydrofolate + 3-methyl-2-oxobutanoate + H2O = 2-dehydropantoate + (6S)-5,6,7,8-tetrahydrofolate</text>
        <dbReference type="Rhea" id="RHEA:11824"/>
        <dbReference type="ChEBI" id="CHEBI:11561"/>
        <dbReference type="ChEBI" id="CHEBI:11851"/>
        <dbReference type="ChEBI" id="CHEBI:15377"/>
        <dbReference type="ChEBI" id="CHEBI:15636"/>
        <dbReference type="ChEBI" id="CHEBI:57453"/>
        <dbReference type="EC" id="2.1.2.11"/>
    </reaction>
</comment>
<reference evidence="13" key="1">
    <citation type="submission" date="2017-04" db="EMBL/GenBank/DDBJ databases">
        <authorList>
            <person name="Varghese N."/>
            <person name="Submissions S."/>
        </authorList>
    </citation>
    <scope>NUCLEOTIDE SEQUENCE [LARGE SCALE GENOMIC DNA]</scope>
</reference>
<dbReference type="NCBIfam" id="TIGR00222">
    <property type="entry name" value="panB"/>
    <property type="match status" value="1"/>
</dbReference>
<evidence type="ECO:0000256" key="10">
    <source>
        <dbReference type="PIRSR" id="PIRSR000388-2"/>
    </source>
</evidence>
<dbReference type="RefSeq" id="WP_086434937.1">
    <property type="nucleotide sequence ID" value="NZ_FXWH01000002.1"/>
</dbReference>
<comment type="cofactor">
    <cofactor evidence="8 11">
        <name>Mg(2+)</name>
        <dbReference type="ChEBI" id="CHEBI:18420"/>
    </cofactor>
    <text evidence="8 11">Binds 1 Mg(2+) ion per subunit.</text>
</comment>
<proteinExistence type="inferred from homology"/>
<evidence type="ECO:0000256" key="4">
    <source>
        <dbReference type="ARBA" id="ARBA00022655"/>
    </source>
</evidence>
<feature type="binding site" evidence="8 11">
    <location>
        <position position="120"/>
    </location>
    <ligand>
        <name>Mg(2+)</name>
        <dbReference type="ChEBI" id="CHEBI:18420"/>
    </ligand>
</feature>
<feature type="binding site" evidence="8 10">
    <location>
        <position position="88"/>
    </location>
    <ligand>
        <name>3-methyl-2-oxobutanoate</name>
        <dbReference type="ChEBI" id="CHEBI:11851"/>
    </ligand>
</feature>
<keyword evidence="5 8" id="KW-0808">Transferase</keyword>
<evidence type="ECO:0000256" key="3">
    <source>
        <dbReference type="ARBA" id="ARBA00011424"/>
    </source>
</evidence>
<comment type="subunit">
    <text evidence="3 8">Homodecamer; pentamer of dimers.</text>
</comment>
<evidence type="ECO:0000256" key="1">
    <source>
        <dbReference type="ARBA" id="ARBA00005033"/>
    </source>
</evidence>
<feature type="active site" description="Proton acceptor" evidence="8 9">
    <location>
        <position position="187"/>
    </location>
</feature>